<dbReference type="SMART" id="SM00220">
    <property type="entry name" value="S_TKc"/>
    <property type="match status" value="1"/>
</dbReference>
<keyword evidence="6 10" id="KW-0067">ATP-binding</keyword>
<evidence type="ECO:0000256" key="11">
    <source>
        <dbReference type="SAM" id="Coils"/>
    </source>
</evidence>
<evidence type="ECO:0000256" key="1">
    <source>
        <dbReference type="ARBA" id="ARBA00012513"/>
    </source>
</evidence>
<dbReference type="PROSITE" id="PS50011">
    <property type="entry name" value="PROTEIN_KINASE_DOM"/>
    <property type="match status" value="1"/>
</dbReference>
<dbReference type="InterPro" id="IPR000719">
    <property type="entry name" value="Prot_kinase_dom"/>
</dbReference>
<dbReference type="PROSITE" id="PS00108">
    <property type="entry name" value="PROTEIN_KINASE_ST"/>
    <property type="match status" value="1"/>
</dbReference>
<feature type="coiled-coil region" evidence="11">
    <location>
        <begin position="754"/>
        <end position="818"/>
    </location>
</feature>
<dbReference type="InterPro" id="IPR017441">
    <property type="entry name" value="Protein_kinase_ATP_BS"/>
</dbReference>
<dbReference type="PROSITE" id="PS00107">
    <property type="entry name" value="PROTEIN_KINASE_ATP"/>
    <property type="match status" value="1"/>
</dbReference>
<dbReference type="EC" id="2.7.11.1" evidence="1"/>
<evidence type="ECO:0000313" key="14">
    <source>
        <dbReference type="EMBL" id="PAA56517.1"/>
    </source>
</evidence>
<evidence type="ECO:0000256" key="4">
    <source>
        <dbReference type="ARBA" id="ARBA00022741"/>
    </source>
</evidence>
<proteinExistence type="predicted"/>
<dbReference type="Pfam" id="PF00069">
    <property type="entry name" value="Pkinase"/>
    <property type="match status" value="1"/>
</dbReference>
<evidence type="ECO:0000256" key="6">
    <source>
        <dbReference type="ARBA" id="ARBA00022840"/>
    </source>
</evidence>
<keyword evidence="4 10" id="KW-0547">Nucleotide-binding</keyword>
<dbReference type="GO" id="GO:0004674">
    <property type="term" value="F:protein serine/threonine kinase activity"/>
    <property type="evidence" value="ECO:0007669"/>
    <property type="project" value="UniProtKB-KW"/>
</dbReference>
<keyword evidence="5" id="KW-0418">Kinase</keyword>
<protein>
    <recommendedName>
        <fullName evidence="1">non-specific serine/threonine protein kinase</fullName>
        <ecNumber evidence="1">2.7.11.1</ecNumber>
    </recommendedName>
</protein>
<feature type="region of interest" description="Disordered" evidence="12">
    <location>
        <begin position="912"/>
        <end position="951"/>
    </location>
</feature>
<feature type="compositionally biased region" description="Low complexity" evidence="12">
    <location>
        <begin position="385"/>
        <end position="398"/>
    </location>
</feature>
<dbReference type="GO" id="GO:0005737">
    <property type="term" value="C:cytoplasm"/>
    <property type="evidence" value="ECO:0007669"/>
    <property type="project" value="TreeGrafter"/>
</dbReference>
<dbReference type="Gene3D" id="3.30.200.20">
    <property type="entry name" value="Phosphorylase Kinase, domain 1"/>
    <property type="match status" value="1"/>
</dbReference>
<dbReference type="PANTHER" id="PTHR47167">
    <property type="entry name" value="SERINE/THREONINE-PROTEIN KINASE TAO1-LIKE PROTEIN"/>
    <property type="match status" value="1"/>
</dbReference>
<dbReference type="AlphaFoldDB" id="A0A267E6J6"/>
<evidence type="ECO:0000259" key="13">
    <source>
        <dbReference type="PROSITE" id="PS50011"/>
    </source>
</evidence>
<dbReference type="GO" id="GO:0005524">
    <property type="term" value="F:ATP binding"/>
    <property type="evidence" value="ECO:0007669"/>
    <property type="project" value="UniProtKB-UniRule"/>
</dbReference>
<comment type="caution">
    <text evidence="14">The sequence shown here is derived from an EMBL/GenBank/DDBJ whole genome shotgun (WGS) entry which is preliminary data.</text>
</comment>
<dbReference type="SUPFAM" id="SSF56112">
    <property type="entry name" value="Protein kinase-like (PK-like)"/>
    <property type="match status" value="1"/>
</dbReference>
<evidence type="ECO:0000256" key="5">
    <source>
        <dbReference type="ARBA" id="ARBA00022777"/>
    </source>
</evidence>
<evidence type="ECO:0000256" key="8">
    <source>
        <dbReference type="ARBA" id="ARBA00047899"/>
    </source>
</evidence>
<evidence type="ECO:0000256" key="7">
    <source>
        <dbReference type="ARBA" id="ARBA00023054"/>
    </source>
</evidence>
<dbReference type="PANTHER" id="PTHR47167:SF4">
    <property type="entry name" value="SERINE_THREONINE-PROTEIN KINASE TAO"/>
    <property type="match status" value="1"/>
</dbReference>
<comment type="catalytic activity">
    <reaction evidence="9">
        <text>L-seryl-[protein] + ATP = O-phospho-L-seryl-[protein] + ADP + H(+)</text>
        <dbReference type="Rhea" id="RHEA:17989"/>
        <dbReference type="Rhea" id="RHEA-COMP:9863"/>
        <dbReference type="Rhea" id="RHEA-COMP:11604"/>
        <dbReference type="ChEBI" id="CHEBI:15378"/>
        <dbReference type="ChEBI" id="CHEBI:29999"/>
        <dbReference type="ChEBI" id="CHEBI:30616"/>
        <dbReference type="ChEBI" id="CHEBI:83421"/>
        <dbReference type="ChEBI" id="CHEBI:456216"/>
        <dbReference type="EC" id="2.7.11.1"/>
    </reaction>
</comment>
<evidence type="ECO:0000256" key="2">
    <source>
        <dbReference type="ARBA" id="ARBA00022527"/>
    </source>
</evidence>
<accession>A0A267E6J6</accession>
<keyword evidence="7 11" id="KW-0175">Coiled coil</keyword>
<dbReference type="EMBL" id="NIVC01002611">
    <property type="protein sequence ID" value="PAA56517.1"/>
    <property type="molecule type" value="Genomic_DNA"/>
</dbReference>
<evidence type="ECO:0000256" key="12">
    <source>
        <dbReference type="SAM" id="MobiDB-lite"/>
    </source>
</evidence>
<feature type="binding site" evidence="10">
    <location>
        <position position="54"/>
    </location>
    <ligand>
        <name>ATP</name>
        <dbReference type="ChEBI" id="CHEBI:30616"/>
    </ligand>
</feature>
<feature type="region of interest" description="Disordered" evidence="12">
    <location>
        <begin position="545"/>
        <end position="566"/>
    </location>
</feature>
<dbReference type="InterPro" id="IPR008271">
    <property type="entry name" value="Ser/Thr_kinase_AS"/>
</dbReference>
<evidence type="ECO:0000256" key="3">
    <source>
        <dbReference type="ARBA" id="ARBA00022679"/>
    </source>
</evidence>
<dbReference type="InterPro" id="IPR051234">
    <property type="entry name" value="TAO_STE20_kinase"/>
</dbReference>
<dbReference type="EMBL" id="NIVC01000087">
    <property type="protein sequence ID" value="PAA91453.1"/>
    <property type="molecule type" value="Genomic_DNA"/>
</dbReference>
<dbReference type="FunFam" id="1.10.510.10:FF:000877">
    <property type="entry name" value="TAO kinase 2"/>
    <property type="match status" value="1"/>
</dbReference>
<sequence>MDEASKRLFSPADPETLFTDLSEIGHGNFGAVYHAKYKNNGEVVAIKKMSFAGKNRDEKFDDIKKEVQFIRQLRHENCVRYISAHLNNNTAWLVMEYCLGSASDIIEVLKAPLKEVEIASIIHGALRGLAYLHSMNFIHRDLKAGNILLTESGCIKLGDFGSASLASPANSFIGTPYWMSPELITAMEDGVYDGKTDMWSLGITSLELAETKPPLFHMNAMSALYHIPQDPPPRLQQPDRWSRDFCQFVERCLQTAPAERMSSEAGLGHPFMTRDRPASTVLDLIARSVRAVQSSNTAQNFRRGRKILIGAGGPGGPEIELDSDSLASEDLQLQESEENGSLGSASAVAAVVAGSPAGGSPTATHQRGASGVSTGAAAAAVAAPQSAYQQPGGQQQASLYHPPTPSSSATSLPAMAAAASASANPAASSPALSTLAEQQQQQPISTVGGVSPYQISHPGGPRGQPAFPTIKSSHIVHRERREHLQDATAREQMSNYKQLRRKHQKIVKQREAANRAEENSIKQQLDRVYTSQRDGFQKALDKLAEQTGQSRDRLSKELASEEEKLRRTLESELKARMKALRKELDKDQRLSKPDRLAQSDSTEKKDLYDLETQMRACKRRGLLTMLQFEREAAEHDIALRSQQKDMQNALLMEHHERIKKMEEEQLSALHRLKIDQMREQHNMERTNQDEFFRKQTDDLNRRQQVESKNLPKNLKLRIQSVRKQYTDTVKIQESQFKYLEKQVSQSQRPKDEQREELRRIRTDKETKLTSLQEQYNWSIIDLKQKVTDNTKTNHQQELVECKRRQEEEKELLAAYQSKVQMSLLQAQEKERQLLQIKIETRYACLNRSIDEGDQEHKKRVEAIRQQVEDANRQRLANFDRETQSLSDAGLLNAAQVLSQSSQAAAATAAAAAAAATPVMRRPQSEHGPAARLASNLFRRSRVFQPNPAESF</sequence>
<evidence type="ECO:0000256" key="9">
    <source>
        <dbReference type="ARBA" id="ARBA00048679"/>
    </source>
</evidence>
<evidence type="ECO:0000313" key="15">
    <source>
        <dbReference type="EMBL" id="PAA91453.1"/>
    </source>
</evidence>
<feature type="region of interest" description="Disordered" evidence="12">
    <location>
        <begin position="584"/>
        <end position="603"/>
    </location>
</feature>
<dbReference type="OrthoDB" id="10016527at2759"/>
<reference evidence="14 16" key="1">
    <citation type="submission" date="2017-06" db="EMBL/GenBank/DDBJ databases">
        <title>A platform for efficient transgenesis in Macrostomum lignano, a flatworm model organism for stem cell research.</title>
        <authorList>
            <person name="Berezikov E."/>
        </authorList>
    </citation>
    <scope>NUCLEOTIDE SEQUENCE [LARGE SCALE GENOMIC DNA]</scope>
    <source>
        <strain evidence="14">DV1</strain>
        <tissue evidence="14">Whole organism</tissue>
    </source>
</reference>
<dbReference type="Proteomes" id="UP000215902">
    <property type="component" value="Unassembled WGS sequence"/>
</dbReference>
<keyword evidence="16" id="KW-1185">Reference proteome</keyword>
<dbReference type="Gene3D" id="1.10.510.10">
    <property type="entry name" value="Transferase(Phosphotransferase) domain 1"/>
    <property type="match status" value="1"/>
</dbReference>
<feature type="domain" description="Protein kinase" evidence="13">
    <location>
        <begin position="18"/>
        <end position="272"/>
    </location>
</feature>
<keyword evidence="2" id="KW-0723">Serine/threonine-protein kinase</keyword>
<evidence type="ECO:0000256" key="10">
    <source>
        <dbReference type="PROSITE-ProRule" id="PRU10141"/>
    </source>
</evidence>
<keyword evidence="3" id="KW-0808">Transferase</keyword>
<feature type="region of interest" description="Disordered" evidence="12">
    <location>
        <begin position="385"/>
        <end position="413"/>
    </location>
</feature>
<organism evidence="14 16">
    <name type="scientific">Macrostomum lignano</name>
    <dbReference type="NCBI Taxonomy" id="282301"/>
    <lineage>
        <taxon>Eukaryota</taxon>
        <taxon>Metazoa</taxon>
        <taxon>Spiralia</taxon>
        <taxon>Lophotrochozoa</taxon>
        <taxon>Platyhelminthes</taxon>
        <taxon>Rhabditophora</taxon>
        <taxon>Macrostomorpha</taxon>
        <taxon>Macrostomida</taxon>
        <taxon>Macrostomidae</taxon>
        <taxon>Macrostomum</taxon>
    </lineage>
</organism>
<dbReference type="STRING" id="282301.A0A267E6J6"/>
<name>A0A267E6J6_9PLAT</name>
<gene>
    <name evidence="14" type="ORF">BOX15_Mlig011381g2</name>
    <name evidence="15" type="ORF">BOX15_Mlig011381g3</name>
</gene>
<comment type="catalytic activity">
    <reaction evidence="8">
        <text>L-threonyl-[protein] + ATP = O-phospho-L-threonyl-[protein] + ADP + H(+)</text>
        <dbReference type="Rhea" id="RHEA:46608"/>
        <dbReference type="Rhea" id="RHEA-COMP:11060"/>
        <dbReference type="Rhea" id="RHEA-COMP:11605"/>
        <dbReference type="ChEBI" id="CHEBI:15378"/>
        <dbReference type="ChEBI" id="CHEBI:30013"/>
        <dbReference type="ChEBI" id="CHEBI:30616"/>
        <dbReference type="ChEBI" id="CHEBI:61977"/>
        <dbReference type="ChEBI" id="CHEBI:456216"/>
        <dbReference type="EC" id="2.7.11.1"/>
    </reaction>
</comment>
<evidence type="ECO:0000313" key="16">
    <source>
        <dbReference type="Proteomes" id="UP000215902"/>
    </source>
</evidence>
<dbReference type="InterPro" id="IPR011009">
    <property type="entry name" value="Kinase-like_dom_sf"/>
</dbReference>